<dbReference type="AlphaFoldDB" id="A0A6H0KQM5"/>
<dbReference type="Proteomes" id="UP000501780">
    <property type="component" value="Chromosome"/>
</dbReference>
<dbReference type="KEGG" id="bfc:BacF7301_14780"/>
<accession>A0A6H0KQM5</accession>
<keyword evidence="1" id="KW-0732">Signal</keyword>
<keyword evidence="3" id="KW-1185">Reference proteome</keyword>
<feature type="signal peptide" evidence="1">
    <location>
        <begin position="1"/>
        <end position="26"/>
    </location>
</feature>
<evidence type="ECO:0000313" key="2">
    <source>
        <dbReference type="EMBL" id="QIU95331.1"/>
    </source>
</evidence>
<name>A0A6H0KQM5_9BACE</name>
<evidence type="ECO:0000256" key="1">
    <source>
        <dbReference type="SAM" id="SignalP"/>
    </source>
</evidence>
<dbReference type="EMBL" id="CP050831">
    <property type="protein sequence ID" value="QIU95331.1"/>
    <property type="molecule type" value="Genomic_DNA"/>
</dbReference>
<dbReference type="PROSITE" id="PS51257">
    <property type="entry name" value="PROKAR_LIPOPROTEIN"/>
    <property type="match status" value="1"/>
</dbReference>
<gene>
    <name evidence="2" type="ORF">BacF7301_14780</name>
</gene>
<organism evidence="2 3">
    <name type="scientific">Bacteroides faecium</name>
    <dbReference type="NCBI Taxonomy" id="2715212"/>
    <lineage>
        <taxon>Bacteria</taxon>
        <taxon>Pseudomonadati</taxon>
        <taxon>Bacteroidota</taxon>
        <taxon>Bacteroidia</taxon>
        <taxon>Bacteroidales</taxon>
        <taxon>Bacteroidaceae</taxon>
        <taxon>Bacteroides</taxon>
    </lineage>
</organism>
<evidence type="ECO:0008006" key="4">
    <source>
        <dbReference type="Google" id="ProtNLM"/>
    </source>
</evidence>
<evidence type="ECO:0000313" key="3">
    <source>
        <dbReference type="Proteomes" id="UP000501780"/>
    </source>
</evidence>
<feature type="chain" id="PRO_5026157401" description="Lipoprotein" evidence="1">
    <location>
        <begin position="27"/>
        <end position="249"/>
    </location>
</feature>
<proteinExistence type="predicted"/>
<protein>
    <recommendedName>
        <fullName evidence="4">Lipoprotein</fullName>
    </recommendedName>
</protein>
<sequence>MKQMKFLLVALMAVVMGISVTSCMNGEENNGPFPIGVVAKLETSYSGYFKMIDGTKLVPTAASSINMPMSSGMYAVTGQYNNEDVDVNAGAITFTLASSSNIDGTYISSTEVTPDITLYALEYQNVYPYLFDKNTLVIPAMIWAKGTTDAEVAEDSKKHSLKLTYDEIEAGDTELILHLNDVITEDKEAERKVLTVKHQAYDFSDLLSKFGGKLKKITIKAKINSSSYDLKHANTKDGSFEIDYSKITQ</sequence>
<dbReference type="RefSeq" id="WP_167963917.1">
    <property type="nucleotide sequence ID" value="NZ_CP050831.1"/>
</dbReference>
<dbReference type="Gene3D" id="2.60.40.3220">
    <property type="match status" value="1"/>
</dbReference>
<reference evidence="2 3" key="1">
    <citation type="submission" date="2020-03" db="EMBL/GenBank/DDBJ databases">
        <title>Genomic analysis of Bacteroides faecium CBA7301.</title>
        <authorList>
            <person name="Kim J."/>
            <person name="Roh S.W."/>
        </authorList>
    </citation>
    <scope>NUCLEOTIDE SEQUENCE [LARGE SCALE GENOMIC DNA]</scope>
    <source>
        <strain evidence="2 3">CBA7301</strain>
    </source>
</reference>